<evidence type="ECO:0000256" key="4">
    <source>
        <dbReference type="ARBA" id="ARBA00023015"/>
    </source>
</evidence>
<evidence type="ECO:0000256" key="2">
    <source>
        <dbReference type="ARBA" id="ARBA00022771"/>
    </source>
</evidence>
<keyword evidence="2" id="KW-0863">Zinc-finger</keyword>
<evidence type="ECO:0000259" key="6">
    <source>
        <dbReference type="Pfam" id="PF23121"/>
    </source>
</evidence>
<evidence type="ECO:0000313" key="7">
    <source>
        <dbReference type="EMBL" id="KAL3366130.1"/>
    </source>
</evidence>
<keyword evidence="5" id="KW-0804">Transcription</keyword>
<organism evidence="7 8">
    <name type="scientific">Solanum stoloniferum</name>
    <dbReference type="NCBI Taxonomy" id="62892"/>
    <lineage>
        <taxon>Eukaryota</taxon>
        <taxon>Viridiplantae</taxon>
        <taxon>Streptophyta</taxon>
        <taxon>Embryophyta</taxon>
        <taxon>Tracheophyta</taxon>
        <taxon>Spermatophyta</taxon>
        <taxon>Magnoliopsida</taxon>
        <taxon>eudicotyledons</taxon>
        <taxon>Gunneridae</taxon>
        <taxon>Pentapetalae</taxon>
        <taxon>asterids</taxon>
        <taxon>lamiids</taxon>
        <taxon>Solanales</taxon>
        <taxon>Solanaceae</taxon>
        <taxon>Solanoideae</taxon>
        <taxon>Solaneae</taxon>
        <taxon>Solanum</taxon>
    </lineage>
</organism>
<reference evidence="7 8" key="1">
    <citation type="submission" date="2024-05" db="EMBL/GenBank/DDBJ databases">
        <title>De novo assembly of an allotetraploid wild potato.</title>
        <authorList>
            <person name="Hosaka A.J."/>
        </authorList>
    </citation>
    <scope>NUCLEOTIDE SEQUENCE [LARGE SCALE GENOMIC DNA]</scope>
    <source>
        <tissue evidence="7">Young leaves</tissue>
    </source>
</reference>
<dbReference type="PANTHER" id="PTHR33304">
    <property type="match status" value="1"/>
</dbReference>
<accession>A0ABD2UCI5</accession>
<dbReference type="InterPro" id="IPR056280">
    <property type="entry name" value="AIPP2-like_SPOC"/>
</dbReference>
<evidence type="ECO:0000313" key="8">
    <source>
        <dbReference type="Proteomes" id="UP001627284"/>
    </source>
</evidence>
<keyword evidence="3" id="KW-0862">Zinc</keyword>
<dbReference type="Pfam" id="PF23121">
    <property type="entry name" value="SPOC_AIPP2"/>
    <property type="match status" value="1"/>
</dbReference>
<protein>
    <recommendedName>
        <fullName evidence="6">AIPP2-like SPOC-like domain-containing protein</fullName>
    </recommendedName>
</protein>
<dbReference type="AlphaFoldDB" id="A0ABD2UCI5"/>
<comment type="caution">
    <text evidence="7">The sequence shown here is derived from an EMBL/GenBank/DDBJ whole genome shotgun (WGS) entry which is preliminary data.</text>
</comment>
<gene>
    <name evidence="7" type="ORF">AABB24_011000</name>
</gene>
<dbReference type="InterPro" id="IPR049914">
    <property type="entry name" value="PHD1-3/5-6"/>
</dbReference>
<evidence type="ECO:0000256" key="1">
    <source>
        <dbReference type="ARBA" id="ARBA00022723"/>
    </source>
</evidence>
<dbReference type="EMBL" id="JBJKTR010000006">
    <property type="protein sequence ID" value="KAL3366130.1"/>
    <property type="molecule type" value="Genomic_DNA"/>
</dbReference>
<evidence type="ECO:0000256" key="3">
    <source>
        <dbReference type="ARBA" id="ARBA00022833"/>
    </source>
</evidence>
<evidence type="ECO:0000256" key="5">
    <source>
        <dbReference type="ARBA" id="ARBA00023163"/>
    </source>
</evidence>
<feature type="non-terminal residue" evidence="7">
    <location>
        <position position="1"/>
    </location>
</feature>
<dbReference type="PANTHER" id="PTHR33304:SF36">
    <property type="entry name" value="GB|AAF26970.1-RELATED"/>
    <property type="match status" value="1"/>
</dbReference>
<sequence>LPFRHCMQGYYVDEPKDWCCQKCNIDKGVISLSRGLENENSDGSMSHASTKICQSTLPPKKRLKSLELRILDVVKASRMINPLMTHSCDPALVHSWKGSFDILSTLEFIPGMLNNCIQAHPPSKVRRKVYAFSRVLPDTLKFELVPHGDIRTSLFNNHIPGREYIGLYFFANEKERSERYIALVDFMHSKDLVMRTFINNVQLLVLASTTLCSDCQRWNNEHFLWGLFYHMGQDKDGYAEGDNNKVIDMEVDMIAGENIETMDIVVSKVIDMEVDMEAGENVGTLDIVVSKVIDMEVDMTA</sequence>
<proteinExistence type="predicted"/>
<keyword evidence="1" id="KW-0479">Metal-binding</keyword>
<name>A0ABD2UCI5_9SOLN</name>
<feature type="domain" description="AIPP2-like SPOC-like" evidence="6">
    <location>
        <begin position="96"/>
        <end position="228"/>
    </location>
</feature>
<dbReference type="GO" id="GO:0008270">
    <property type="term" value="F:zinc ion binding"/>
    <property type="evidence" value="ECO:0007669"/>
    <property type="project" value="UniProtKB-KW"/>
</dbReference>
<keyword evidence="8" id="KW-1185">Reference proteome</keyword>
<keyword evidence="4" id="KW-0805">Transcription regulation</keyword>
<dbReference type="Proteomes" id="UP001627284">
    <property type="component" value="Unassembled WGS sequence"/>
</dbReference>